<dbReference type="InterPro" id="IPR004532">
    <property type="entry name" value="Phe-tRNA-ligase_IIc_bsu_bact"/>
</dbReference>
<dbReference type="Gene3D" id="3.30.56.10">
    <property type="match status" value="2"/>
</dbReference>
<comment type="catalytic activity">
    <reaction evidence="14 15">
        <text>tRNA(Phe) + L-phenylalanine + ATP = L-phenylalanyl-tRNA(Phe) + AMP + diphosphate + H(+)</text>
        <dbReference type="Rhea" id="RHEA:19413"/>
        <dbReference type="Rhea" id="RHEA-COMP:9668"/>
        <dbReference type="Rhea" id="RHEA-COMP:9699"/>
        <dbReference type="ChEBI" id="CHEBI:15378"/>
        <dbReference type="ChEBI" id="CHEBI:30616"/>
        <dbReference type="ChEBI" id="CHEBI:33019"/>
        <dbReference type="ChEBI" id="CHEBI:58095"/>
        <dbReference type="ChEBI" id="CHEBI:78442"/>
        <dbReference type="ChEBI" id="CHEBI:78531"/>
        <dbReference type="ChEBI" id="CHEBI:456215"/>
        <dbReference type="EC" id="6.1.1.20"/>
    </reaction>
</comment>
<dbReference type="InterPro" id="IPR005146">
    <property type="entry name" value="B3/B4_tRNA-bd"/>
</dbReference>
<dbReference type="EMBL" id="FNLO01000010">
    <property type="protein sequence ID" value="SDV50173.1"/>
    <property type="molecule type" value="Genomic_DNA"/>
</dbReference>
<feature type="binding site" evidence="15">
    <location>
        <position position="464"/>
    </location>
    <ligand>
        <name>Mg(2+)</name>
        <dbReference type="ChEBI" id="CHEBI:18420"/>
        <note>shared with alpha subunit</note>
    </ligand>
</feature>
<evidence type="ECO:0000256" key="13">
    <source>
        <dbReference type="ARBA" id="ARBA00023146"/>
    </source>
</evidence>
<dbReference type="GO" id="GO:0000287">
    <property type="term" value="F:magnesium ion binding"/>
    <property type="evidence" value="ECO:0007669"/>
    <property type="project" value="UniProtKB-UniRule"/>
</dbReference>
<comment type="subcellular location">
    <subcellularLocation>
        <location evidence="1 15">Cytoplasm</location>
    </subcellularLocation>
</comment>
<dbReference type="SMART" id="SM00873">
    <property type="entry name" value="B3_4"/>
    <property type="match status" value="1"/>
</dbReference>
<dbReference type="Proteomes" id="UP000243719">
    <property type="component" value="Unassembled WGS sequence"/>
</dbReference>
<dbReference type="SMART" id="SM00896">
    <property type="entry name" value="FDX-ACB"/>
    <property type="match status" value="1"/>
</dbReference>
<feature type="binding site" evidence="15">
    <location>
        <position position="467"/>
    </location>
    <ligand>
        <name>Mg(2+)</name>
        <dbReference type="ChEBI" id="CHEBI:18420"/>
        <note>shared with alpha subunit</note>
    </ligand>
</feature>
<dbReference type="CDD" id="cd02796">
    <property type="entry name" value="tRNA_bind_bactPheRS"/>
    <property type="match status" value="1"/>
</dbReference>
<dbReference type="InterPro" id="IPR005147">
    <property type="entry name" value="tRNA_synthase_B5-dom"/>
</dbReference>
<dbReference type="GO" id="GO:0004826">
    <property type="term" value="F:phenylalanine-tRNA ligase activity"/>
    <property type="evidence" value="ECO:0007669"/>
    <property type="project" value="UniProtKB-UniRule"/>
</dbReference>
<feature type="binding site" evidence="15">
    <location>
        <position position="468"/>
    </location>
    <ligand>
        <name>Mg(2+)</name>
        <dbReference type="ChEBI" id="CHEBI:18420"/>
        <note>shared with alpha subunit</note>
    </ligand>
</feature>
<dbReference type="SUPFAM" id="SSF50249">
    <property type="entry name" value="Nucleic acid-binding proteins"/>
    <property type="match status" value="1"/>
</dbReference>
<dbReference type="Pfam" id="PF01588">
    <property type="entry name" value="tRNA_bind"/>
    <property type="match status" value="1"/>
</dbReference>
<dbReference type="SUPFAM" id="SSF46955">
    <property type="entry name" value="Putative DNA-binding domain"/>
    <property type="match status" value="1"/>
</dbReference>
<evidence type="ECO:0000256" key="9">
    <source>
        <dbReference type="ARBA" id="ARBA00022840"/>
    </source>
</evidence>
<keyword evidence="8 15" id="KW-0547">Nucleotide-binding</keyword>
<gene>
    <name evidence="15" type="primary">pheT</name>
    <name evidence="20" type="ORF">SAMN05216551_110183</name>
</gene>
<keyword evidence="12 15" id="KW-0648">Protein biosynthesis</keyword>
<dbReference type="InterPro" id="IPR020825">
    <property type="entry name" value="Phe-tRNA_synthase-like_B3/B4"/>
</dbReference>
<dbReference type="InterPro" id="IPR041616">
    <property type="entry name" value="PheRS_beta_core"/>
</dbReference>
<dbReference type="NCBIfam" id="TIGR00472">
    <property type="entry name" value="pheT_bact"/>
    <property type="match status" value="1"/>
</dbReference>
<evidence type="ECO:0000259" key="18">
    <source>
        <dbReference type="PROSITE" id="PS51447"/>
    </source>
</evidence>
<evidence type="ECO:0000256" key="7">
    <source>
        <dbReference type="ARBA" id="ARBA00022723"/>
    </source>
</evidence>
<evidence type="ECO:0000256" key="6">
    <source>
        <dbReference type="ARBA" id="ARBA00022598"/>
    </source>
</evidence>
<dbReference type="InterPro" id="IPR002547">
    <property type="entry name" value="tRNA-bd_dom"/>
</dbReference>
<name>A0A1H2PSY5_9BURK</name>
<dbReference type="SMART" id="SM00874">
    <property type="entry name" value="B5"/>
    <property type="match status" value="1"/>
</dbReference>
<keyword evidence="9 15" id="KW-0067">ATP-binding</keyword>
<evidence type="ECO:0000256" key="5">
    <source>
        <dbReference type="ARBA" id="ARBA00022555"/>
    </source>
</evidence>
<keyword evidence="4 15" id="KW-0963">Cytoplasm</keyword>
<dbReference type="Gene3D" id="3.30.930.10">
    <property type="entry name" value="Bira Bifunctional Protein, Domain 2"/>
    <property type="match status" value="1"/>
</dbReference>
<feature type="domain" description="TRNA-binding" evidence="17">
    <location>
        <begin position="39"/>
        <end position="154"/>
    </location>
</feature>
<evidence type="ECO:0000259" key="19">
    <source>
        <dbReference type="PROSITE" id="PS51483"/>
    </source>
</evidence>
<dbReference type="GO" id="GO:0009328">
    <property type="term" value="C:phenylalanine-tRNA ligase complex"/>
    <property type="evidence" value="ECO:0007669"/>
    <property type="project" value="TreeGrafter"/>
</dbReference>
<dbReference type="InterPro" id="IPR009061">
    <property type="entry name" value="DNA-bd_dom_put_sf"/>
</dbReference>
<dbReference type="AlphaFoldDB" id="A0A1H2PSY5"/>
<dbReference type="GO" id="GO:0006432">
    <property type="term" value="P:phenylalanyl-tRNA aminoacylation"/>
    <property type="evidence" value="ECO:0007669"/>
    <property type="project" value="UniProtKB-UniRule"/>
</dbReference>
<keyword evidence="7 15" id="KW-0479">Metal-binding</keyword>
<dbReference type="Gene3D" id="3.30.70.380">
    <property type="entry name" value="Ferrodoxin-fold anticodon-binding domain"/>
    <property type="match status" value="1"/>
</dbReference>
<dbReference type="GO" id="GO:0000049">
    <property type="term" value="F:tRNA binding"/>
    <property type="evidence" value="ECO:0007669"/>
    <property type="project" value="UniProtKB-UniRule"/>
</dbReference>
<dbReference type="EC" id="6.1.1.20" evidence="15"/>
<dbReference type="SUPFAM" id="SSF55681">
    <property type="entry name" value="Class II aaRS and biotin synthetases"/>
    <property type="match status" value="1"/>
</dbReference>
<dbReference type="STRING" id="1770053.SAMN05216551_110183"/>
<keyword evidence="6 15" id="KW-0436">Ligase</keyword>
<dbReference type="SUPFAM" id="SSF56037">
    <property type="entry name" value="PheT/TilS domain"/>
    <property type="match status" value="1"/>
</dbReference>
<accession>A0A1H2PSY5</accession>
<evidence type="ECO:0000256" key="2">
    <source>
        <dbReference type="ARBA" id="ARBA00008653"/>
    </source>
</evidence>
<keyword evidence="10 15" id="KW-0460">Magnesium</keyword>
<keyword evidence="13 15" id="KW-0030">Aminoacyl-tRNA synthetase</keyword>
<dbReference type="SUPFAM" id="SSF54991">
    <property type="entry name" value="Anticodon-binding domain of PheRS"/>
    <property type="match status" value="1"/>
</dbReference>
<comment type="cofactor">
    <cofactor evidence="15">
        <name>Mg(2+)</name>
        <dbReference type="ChEBI" id="CHEBI:18420"/>
    </cofactor>
    <text evidence="15">Binds 2 magnesium ions per tetramer.</text>
</comment>
<feature type="domain" description="B5" evidence="19">
    <location>
        <begin position="405"/>
        <end position="480"/>
    </location>
</feature>
<dbReference type="RefSeq" id="WP_091910888.1">
    <property type="nucleotide sequence ID" value="NZ_FNLO01000010.1"/>
</dbReference>
<dbReference type="PROSITE" id="PS51447">
    <property type="entry name" value="FDX_ACB"/>
    <property type="match status" value="1"/>
</dbReference>
<evidence type="ECO:0000256" key="4">
    <source>
        <dbReference type="ARBA" id="ARBA00022490"/>
    </source>
</evidence>
<feature type="binding site" evidence="15">
    <location>
        <position position="458"/>
    </location>
    <ligand>
        <name>Mg(2+)</name>
        <dbReference type="ChEBI" id="CHEBI:18420"/>
        <note>shared with alpha subunit</note>
    </ligand>
</feature>
<dbReference type="Pfam" id="PF03484">
    <property type="entry name" value="B5"/>
    <property type="match status" value="1"/>
</dbReference>
<protein>
    <recommendedName>
        <fullName evidence="15">Phenylalanine--tRNA ligase beta subunit</fullName>
        <ecNumber evidence="15">6.1.1.20</ecNumber>
    </recommendedName>
    <alternativeName>
        <fullName evidence="15">Phenylalanyl-tRNA synthetase beta subunit</fullName>
        <shortName evidence="15">PheRS</shortName>
    </alternativeName>
</protein>
<feature type="domain" description="FDX-ACB" evidence="18">
    <location>
        <begin position="707"/>
        <end position="809"/>
    </location>
</feature>
<proteinExistence type="inferred from homology"/>
<dbReference type="InterPro" id="IPR033714">
    <property type="entry name" value="tRNA_bind_bactPheRS"/>
</dbReference>
<dbReference type="PROSITE" id="PS51483">
    <property type="entry name" value="B5"/>
    <property type="match status" value="1"/>
</dbReference>
<keyword evidence="5 16" id="KW-0820">tRNA-binding</keyword>
<evidence type="ECO:0000256" key="14">
    <source>
        <dbReference type="ARBA" id="ARBA00049255"/>
    </source>
</evidence>
<comment type="subunit">
    <text evidence="3 15">Tetramer of two alpha and two beta subunits.</text>
</comment>
<keyword evidence="21" id="KW-1185">Reference proteome</keyword>
<evidence type="ECO:0000259" key="17">
    <source>
        <dbReference type="PROSITE" id="PS50886"/>
    </source>
</evidence>
<dbReference type="InterPro" id="IPR045060">
    <property type="entry name" value="Phe-tRNA-ligase_IIc_bsu"/>
</dbReference>
<dbReference type="PROSITE" id="PS50886">
    <property type="entry name" value="TRBD"/>
    <property type="match status" value="1"/>
</dbReference>
<reference evidence="21" key="1">
    <citation type="submission" date="2016-09" db="EMBL/GenBank/DDBJ databases">
        <authorList>
            <person name="Varghese N."/>
            <person name="Submissions S."/>
        </authorList>
    </citation>
    <scope>NUCLEOTIDE SEQUENCE [LARGE SCALE GENOMIC DNA]</scope>
    <source>
        <strain evidence="21">JS23</strain>
    </source>
</reference>
<dbReference type="Pfam" id="PF03147">
    <property type="entry name" value="FDX-ACB"/>
    <property type="match status" value="1"/>
</dbReference>
<organism evidence="20 21">
    <name type="scientific">Chitinasiproducens palmae</name>
    <dbReference type="NCBI Taxonomy" id="1770053"/>
    <lineage>
        <taxon>Bacteria</taxon>
        <taxon>Pseudomonadati</taxon>
        <taxon>Pseudomonadota</taxon>
        <taxon>Betaproteobacteria</taxon>
        <taxon>Burkholderiales</taxon>
        <taxon>Burkholderiaceae</taxon>
        <taxon>Chitinasiproducens</taxon>
    </lineage>
</organism>
<keyword evidence="11 16" id="KW-0694">RNA-binding</keyword>
<dbReference type="InterPro" id="IPR036690">
    <property type="entry name" value="Fdx_antiC-bd_sf"/>
</dbReference>
<dbReference type="NCBIfam" id="NF045760">
    <property type="entry name" value="YtpR"/>
    <property type="match status" value="1"/>
</dbReference>
<dbReference type="PANTHER" id="PTHR10947">
    <property type="entry name" value="PHENYLALANYL-TRNA SYNTHETASE BETA CHAIN AND LEUCINE-RICH REPEAT-CONTAINING PROTEIN 47"/>
    <property type="match status" value="1"/>
</dbReference>
<evidence type="ECO:0000256" key="15">
    <source>
        <dbReference type="HAMAP-Rule" id="MF_00283"/>
    </source>
</evidence>
<dbReference type="CDD" id="cd00769">
    <property type="entry name" value="PheRS_beta_core"/>
    <property type="match status" value="1"/>
</dbReference>
<evidence type="ECO:0000256" key="8">
    <source>
        <dbReference type="ARBA" id="ARBA00022741"/>
    </source>
</evidence>
<comment type="similarity">
    <text evidence="2 15">Belongs to the phenylalanyl-tRNA synthetase beta subunit family. Type 1 subfamily.</text>
</comment>
<dbReference type="HAMAP" id="MF_00283">
    <property type="entry name" value="Phe_tRNA_synth_beta1"/>
    <property type="match status" value="1"/>
</dbReference>
<evidence type="ECO:0000313" key="20">
    <source>
        <dbReference type="EMBL" id="SDV50173.1"/>
    </source>
</evidence>
<evidence type="ECO:0000256" key="1">
    <source>
        <dbReference type="ARBA" id="ARBA00004496"/>
    </source>
</evidence>
<evidence type="ECO:0000256" key="10">
    <source>
        <dbReference type="ARBA" id="ARBA00022842"/>
    </source>
</evidence>
<evidence type="ECO:0000256" key="16">
    <source>
        <dbReference type="PROSITE-ProRule" id="PRU00209"/>
    </source>
</evidence>
<dbReference type="OrthoDB" id="9805455at2"/>
<dbReference type="PANTHER" id="PTHR10947:SF0">
    <property type="entry name" value="PHENYLALANINE--TRNA LIGASE BETA SUBUNIT"/>
    <property type="match status" value="1"/>
</dbReference>
<dbReference type="Gene3D" id="3.50.40.10">
    <property type="entry name" value="Phenylalanyl-trna Synthetase, Chain B, domain 3"/>
    <property type="match status" value="1"/>
</dbReference>
<dbReference type="Gene3D" id="2.40.50.140">
    <property type="entry name" value="Nucleic acid-binding proteins"/>
    <property type="match status" value="1"/>
</dbReference>
<dbReference type="Pfam" id="PF17759">
    <property type="entry name" value="tRNA_synthFbeta"/>
    <property type="match status" value="1"/>
</dbReference>
<evidence type="ECO:0000256" key="11">
    <source>
        <dbReference type="ARBA" id="ARBA00022884"/>
    </source>
</evidence>
<dbReference type="InterPro" id="IPR005121">
    <property type="entry name" value="Fdx_antiC-bd"/>
</dbReference>
<evidence type="ECO:0000256" key="3">
    <source>
        <dbReference type="ARBA" id="ARBA00011209"/>
    </source>
</evidence>
<sequence length="810" mass="87606">MQFSESWLRSFVNPALDTEALAHAMTMGGAEVESLRPSAPPCSGVVVARVVDVSKHPDADRLNVCQVDVGGERLLNIVCGAPNVAPGVRVPCALVGAELPPAEAGGEPFRIRKGKLRGVESEGMLCSARELKLSEDHGGLLLLPADAPVGQDIRDYLGMDDTIFEVKLTPNKADCLSVMGLARDVAAITGAAFEAPAVAPVAPSLDERLPVRIAAPDLCGRFSGRIVRNVNARAATPAWMVSRLASAGQRSVSALVDISNYVMLALGRPSHVFDLDKISGGLEVRWARDGESLQLLNGQTVTLASDVGVIADQHSVESLAGIMGGDSTAVSLDTRNVYIEAAFWWPDAIRGRARRYNFSTDAAYRFERGVDYATTVEHVELLTRLLIDICGGDAGPVDDQVVALPARQPVTLRVARLVKVLGVTIAADEIADILTRLNLPFDRQEDRFVVRPPSYRFDLEIEEDLIEEVARIYGYDRIPVRPPVAPSSMRGLPETQRGLHGVRRRIAARDYVETVNFSFVDADYERDLAGNATPLRLLNPIASQLSVMRSTLLGGLIDVLRYNLNRKADRVRVFEAGRVFGAQSAAEAGPLAVRGIAQPLRVAALAYGPADEEQWAQATRPVDFFDVKGDLEALLAPRVARFDKTSHPALHPGRAASVWLDGVEVGFIGELHPRWQQKYELPRAPIVFEIDLAAASLRALPAPSLVSRFPPVRRDIALVVRDEVGAQAVLDSLLAGAAEPACKAVRQIVLFDQYKPREEGAGGLAAGDKSLAFRITLQDTESTLNDQDIDLAMDALVGRVAREHGARLRS</sequence>
<dbReference type="FunFam" id="2.40.50.140:FF:000045">
    <property type="entry name" value="Phenylalanine--tRNA ligase beta subunit"/>
    <property type="match status" value="1"/>
</dbReference>
<dbReference type="FunFam" id="3.30.930.10:FF:000022">
    <property type="entry name" value="Phenylalanine--tRNA ligase beta subunit"/>
    <property type="match status" value="1"/>
</dbReference>
<evidence type="ECO:0000256" key="12">
    <source>
        <dbReference type="ARBA" id="ARBA00022917"/>
    </source>
</evidence>
<evidence type="ECO:0000313" key="21">
    <source>
        <dbReference type="Proteomes" id="UP000243719"/>
    </source>
</evidence>
<dbReference type="GO" id="GO:0005524">
    <property type="term" value="F:ATP binding"/>
    <property type="evidence" value="ECO:0007669"/>
    <property type="project" value="UniProtKB-UniRule"/>
</dbReference>
<dbReference type="Pfam" id="PF03483">
    <property type="entry name" value="B3_4"/>
    <property type="match status" value="1"/>
</dbReference>
<dbReference type="InterPro" id="IPR045864">
    <property type="entry name" value="aa-tRNA-synth_II/BPL/LPL"/>
</dbReference>
<dbReference type="InterPro" id="IPR012340">
    <property type="entry name" value="NA-bd_OB-fold"/>
</dbReference>
<dbReference type="FunFam" id="3.30.56.10:FF:000002">
    <property type="entry name" value="Phenylalanine--tRNA ligase beta subunit"/>
    <property type="match status" value="1"/>
</dbReference>